<evidence type="ECO:0000313" key="2">
    <source>
        <dbReference type="Proteomes" id="UP000030700"/>
    </source>
</evidence>
<evidence type="ECO:0000313" key="1">
    <source>
        <dbReference type="EMBL" id="GAK50609.1"/>
    </source>
</evidence>
<name>A0A0S6VYE9_9BACT</name>
<accession>A0A0S6VYE9</accession>
<reference evidence="1" key="1">
    <citation type="journal article" date="2015" name="PeerJ">
        <title>First genomic representation of candidate bacterial phylum KSB3 points to enhanced environmental sensing as a trigger of wastewater bulking.</title>
        <authorList>
            <person name="Sekiguchi Y."/>
            <person name="Ohashi A."/>
            <person name="Parks D.H."/>
            <person name="Yamauchi T."/>
            <person name="Tyson G.W."/>
            <person name="Hugenholtz P."/>
        </authorList>
    </citation>
    <scope>NUCLEOTIDE SEQUENCE [LARGE SCALE GENOMIC DNA]</scope>
</reference>
<protein>
    <submittedName>
        <fullName evidence="1">Uncharacterized protein</fullName>
    </submittedName>
</protein>
<dbReference type="HOGENOM" id="CLU_902118_0_0_0"/>
<organism evidence="1">
    <name type="scientific">Candidatus Moduliflexus flocculans</name>
    <dbReference type="NCBI Taxonomy" id="1499966"/>
    <lineage>
        <taxon>Bacteria</taxon>
        <taxon>Candidatus Moduliflexota</taxon>
        <taxon>Candidatus Moduliflexia</taxon>
        <taxon>Candidatus Moduliflexales</taxon>
        <taxon>Candidatus Moduliflexaceae</taxon>
    </lineage>
</organism>
<proteinExistence type="predicted"/>
<keyword evidence="2" id="KW-1185">Reference proteome</keyword>
<sequence>MPPLRASRLSSQDAAQGMAFSTMKRIGWLIIYGLAHIAVFPEICAANAFDYMGQSLAKVVYLSTILNLANYDYNPGNSLFGYYLDEGTEHGLYYEFSRNANYLILAAGDDDVSDLDISVMTKDGEEIVSDRDASPGAYVEFRPPYSGQFLINLKNYDSDGISFCSYVILKESGSGDFSLNDLVEALQNALTIAQVRALIATQFPRNRMILFGGRSQEGQSNSVYDIGLEKGQYVFLGSGSNRIRDVDITIAEQYRHQSPEGKHVCEDAENDNTPICEFHADSGEEYALNLKNYASRGDGFVFGVLLQD</sequence>
<dbReference type="EMBL" id="DF820456">
    <property type="protein sequence ID" value="GAK50609.1"/>
    <property type="molecule type" value="Genomic_DNA"/>
</dbReference>
<dbReference type="STRING" id="1499966.U14_01842"/>
<dbReference type="Proteomes" id="UP000030700">
    <property type="component" value="Unassembled WGS sequence"/>
</dbReference>
<dbReference type="AlphaFoldDB" id="A0A0S6VYE9"/>
<gene>
    <name evidence="1" type="ORF">U14_01842</name>
</gene>